<proteinExistence type="predicted"/>
<dbReference type="Proteomes" id="UP000045706">
    <property type="component" value="Unassembled WGS sequence"/>
</dbReference>
<sequence length="100" mass="10387">MTVPMATDTMRRSRVRSTPSTKHSKSRSPNGMISGLPSSSFSYSLASLLFLALPSAATRNLDLAVASTITAAVSASTATPSSFSPLFWPSPSSSAMPTFG</sequence>
<evidence type="ECO:0000313" key="2">
    <source>
        <dbReference type="EMBL" id="CRK22011.1"/>
    </source>
</evidence>
<accession>A0A0G4LIZ6</accession>
<dbReference type="AlphaFoldDB" id="A0A0G4LIZ6"/>
<feature type="compositionally biased region" description="Polar residues" evidence="1">
    <location>
        <begin position="16"/>
        <end position="31"/>
    </location>
</feature>
<name>A0A0G4LIZ6_VERLO</name>
<gene>
    <name evidence="2" type="ORF">BN1723_012530</name>
</gene>
<protein>
    <submittedName>
        <fullName evidence="2">Uncharacterized protein</fullName>
    </submittedName>
</protein>
<dbReference type="EMBL" id="CVQI01012558">
    <property type="protein sequence ID" value="CRK22011.1"/>
    <property type="molecule type" value="Genomic_DNA"/>
</dbReference>
<feature type="compositionally biased region" description="Low complexity" evidence="1">
    <location>
        <begin position="77"/>
        <end position="94"/>
    </location>
</feature>
<feature type="region of interest" description="Disordered" evidence="1">
    <location>
        <begin position="1"/>
        <end position="35"/>
    </location>
</feature>
<organism evidence="2 3">
    <name type="scientific">Verticillium longisporum</name>
    <name type="common">Verticillium dahliae var. longisporum</name>
    <dbReference type="NCBI Taxonomy" id="100787"/>
    <lineage>
        <taxon>Eukaryota</taxon>
        <taxon>Fungi</taxon>
        <taxon>Dikarya</taxon>
        <taxon>Ascomycota</taxon>
        <taxon>Pezizomycotina</taxon>
        <taxon>Sordariomycetes</taxon>
        <taxon>Hypocreomycetidae</taxon>
        <taxon>Glomerellales</taxon>
        <taxon>Plectosphaerellaceae</taxon>
        <taxon>Verticillium</taxon>
    </lineage>
</organism>
<evidence type="ECO:0000313" key="3">
    <source>
        <dbReference type="Proteomes" id="UP000045706"/>
    </source>
</evidence>
<evidence type="ECO:0000256" key="1">
    <source>
        <dbReference type="SAM" id="MobiDB-lite"/>
    </source>
</evidence>
<reference evidence="3" key="1">
    <citation type="submission" date="2015-05" db="EMBL/GenBank/DDBJ databases">
        <authorList>
            <person name="Fogelqvist Johan"/>
        </authorList>
    </citation>
    <scope>NUCLEOTIDE SEQUENCE [LARGE SCALE GENOMIC DNA]</scope>
</reference>
<feature type="region of interest" description="Disordered" evidence="1">
    <location>
        <begin position="77"/>
        <end position="100"/>
    </location>
</feature>